<protein>
    <submittedName>
        <fullName evidence="1">Uncharacterized protein</fullName>
    </submittedName>
</protein>
<proteinExistence type="predicted"/>
<accession>A0AAE1P1R0</accession>
<evidence type="ECO:0000313" key="2">
    <source>
        <dbReference type="Proteomes" id="UP001292094"/>
    </source>
</evidence>
<dbReference type="AlphaFoldDB" id="A0AAE1P1R0"/>
<gene>
    <name evidence="1" type="ORF">Pmani_027623</name>
</gene>
<name>A0AAE1P1R0_9EUCA</name>
<reference evidence="1" key="1">
    <citation type="submission" date="2023-11" db="EMBL/GenBank/DDBJ databases">
        <title>Genome assemblies of two species of porcelain crab, Petrolisthes cinctipes and Petrolisthes manimaculis (Anomura: Porcellanidae).</title>
        <authorList>
            <person name="Angst P."/>
        </authorList>
    </citation>
    <scope>NUCLEOTIDE SEQUENCE</scope>
    <source>
        <strain evidence="1">PB745_02</strain>
        <tissue evidence="1">Gill</tissue>
    </source>
</reference>
<evidence type="ECO:0000313" key="1">
    <source>
        <dbReference type="EMBL" id="KAK4300163.1"/>
    </source>
</evidence>
<organism evidence="1 2">
    <name type="scientific">Petrolisthes manimaculis</name>
    <dbReference type="NCBI Taxonomy" id="1843537"/>
    <lineage>
        <taxon>Eukaryota</taxon>
        <taxon>Metazoa</taxon>
        <taxon>Ecdysozoa</taxon>
        <taxon>Arthropoda</taxon>
        <taxon>Crustacea</taxon>
        <taxon>Multicrustacea</taxon>
        <taxon>Malacostraca</taxon>
        <taxon>Eumalacostraca</taxon>
        <taxon>Eucarida</taxon>
        <taxon>Decapoda</taxon>
        <taxon>Pleocyemata</taxon>
        <taxon>Anomura</taxon>
        <taxon>Galatheoidea</taxon>
        <taxon>Porcellanidae</taxon>
        <taxon>Petrolisthes</taxon>
    </lineage>
</organism>
<sequence length="75" mass="8089">MGKVVGEGGLRAVLRLEARQYLSGGALPANTPRRATSTSTLPPLHLSWHSLGLCCDLQVPPRAMYTLLARPLHLT</sequence>
<dbReference type="Proteomes" id="UP001292094">
    <property type="component" value="Unassembled WGS sequence"/>
</dbReference>
<dbReference type="EMBL" id="JAWZYT010003104">
    <property type="protein sequence ID" value="KAK4300163.1"/>
    <property type="molecule type" value="Genomic_DNA"/>
</dbReference>
<comment type="caution">
    <text evidence="1">The sequence shown here is derived from an EMBL/GenBank/DDBJ whole genome shotgun (WGS) entry which is preliminary data.</text>
</comment>
<keyword evidence="2" id="KW-1185">Reference proteome</keyword>